<proteinExistence type="predicted"/>
<keyword evidence="1" id="KW-0732">Signal</keyword>
<dbReference type="AlphaFoldDB" id="A0A953LYZ7"/>
<evidence type="ECO:0000256" key="1">
    <source>
        <dbReference type="SAM" id="SignalP"/>
    </source>
</evidence>
<feature type="chain" id="PRO_5036808047" evidence="1">
    <location>
        <begin position="20"/>
        <end position="431"/>
    </location>
</feature>
<dbReference type="EMBL" id="JAIOIV010000016">
    <property type="protein sequence ID" value="MBZ0154939.1"/>
    <property type="molecule type" value="Genomic_DNA"/>
</dbReference>
<gene>
    <name evidence="2" type="ORF">K8I29_01840</name>
</gene>
<accession>A0A953LYZ7</accession>
<evidence type="ECO:0000313" key="3">
    <source>
        <dbReference type="Proteomes" id="UP000705867"/>
    </source>
</evidence>
<organism evidence="2 3">
    <name type="scientific">Candidatus Nitrobium versatile</name>
    <dbReference type="NCBI Taxonomy" id="2884831"/>
    <lineage>
        <taxon>Bacteria</taxon>
        <taxon>Pseudomonadati</taxon>
        <taxon>Nitrospirota</taxon>
        <taxon>Nitrospiria</taxon>
        <taxon>Nitrospirales</taxon>
        <taxon>Nitrospiraceae</taxon>
        <taxon>Candidatus Nitrobium</taxon>
    </lineage>
</organism>
<protein>
    <submittedName>
        <fullName evidence="2">Uncharacterized protein</fullName>
    </submittedName>
</protein>
<evidence type="ECO:0000313" key="2">
    <source>
        <dbReference type="EMBL" id="MBZ0154939.1"/>
    </source>
</evidence>
<sequence length="431" mass="46840">MKRTITVILTVLVMCSALAPVYALDPELAPRLGIPVNPNDLGETYGDDKGLLSGGLNLSLGSCGDLGIDNSLTNLVGLVYSSVSNAQNLSGSLAMAALAYYLPTEYSAVTNIFAMAQKYLSIFSEKCKTYQEARKYLEKKDISGIRSAAYAKCLEKYGATMGDSVDSVCSNPQTAWQALTGTSECLSVVENALANVNKLPAGMTKETFKYVFGDAKICATNNSAVSPSLTMSSMYSSNKSYYSSKVESAVSSAKSKYHTQDDIANSGLCVGAAADGSNKGIICPSAETLYMLSKLPSDEQSLYKQRLIEDLSVYSMVYQVYGMSAIMHKGFNANSKVAGIDSESVSKLTDAKEKEVNAFVNTLKLAKGADGDLRTWENEVMRRYNYWKDYNQKVNTANSYNDRVYGRDSTKKSDSLKKAVTSDMKNNYYKD</sequence>
<comment type="caution">
    <text evidence="2">The sequence shown here is derived from an EMBL/GenBank/DDBJ whole genome shotgun (WGS) entry which is preliminary data.</text>
</comment>
<reference evidence="2" key="2">
    <citation type="submission" date="2021-08" db="EMBL/GenBank/DDBJ databases">
        <authorList>
            <person name="Dalcin Martins P."/>
        </authorList>
    </citation>
    <scope>NUCLEOTIDE SEQUENCE</scope>
    <source>
        <strain evidence="2">MAG_39</strain>
    </source>
</reference>
<dbReference type="Proteomes" id="UP000705867">
    <property type="component" value="Unassembled WGS sequence"/>
</dbReference>
<reference evidence="2" key="1">
    <citation type="journal article" date="2021" name="bioRxiv">
        <title>Unraveling nitrogen, sulfur and carbon metabolic pathways and microbial community transcriptional responses to substrate deprivation and toxicity stresses in a bioreactor mimicking anoxic brackish coastal sediment conditions.</title>
        <authorList>
            <person name="Martins P.D."/>
            <person name="Echeveste M.J."/>
            <person name="Arshad A."/>
            <person name="Kurth J."/>
            <person name="Ouboter H."/>
            <person name="Jetten M.S.M."/>
            <person name="Welte C.U."/>
        </authorList>
    </citation>
    <scope>NUCLEOTIDE SEQUENCE</scope>
    <source>
        <strain evidence="2">MAG_39</strain>
    </source>
</reference>
<name>A0A953LYZ7_9BACT</name>
<feature type="signal peptide" evidence="1">
    <location>
        <begin position="1"/>
        <end position="19"/>
    </location>
</feature>